<reference evidence="1 2" key="1">
    <citation type="submission" date="2017-08" db="EMBL/GenBank/DDBJ databases">
        <authorList>
            <person name="de Groot N.N."/>
        </authorList>
    </citation>
    <scope>NUCLEOTIDE SEQUENCE [LARGE SCALE GENOMIC DNA]</scope>
    <source>
        <strain evidence="1 2">Nm15</strain>
    </source>
</reference>
<dbReference type="Pfam" id="PF19795">
    <property type="entry name" value="DUF6279"/>
    <property type="match status" value="1"/>
</dbReference>
<organism evidence="1 2">
    <name type="scientific">Nitrosomonas ureae</name>
    <dbReference type="NCBI Taxonomy" id="44577"/>
    <lineage>
        <taxon>Bacteria</taxon>
        <taxon>Pseudomonadati</taxon>
        <taxon>Pseudomonadota</taxon>
        <taxon>Betaproteobacteria</taxon>
        <taxon>Nitrosomonadales</taxon>
        <taxon>Nitrosomonadaceae</taxon>
        <taxon>Nitrosomonas</taxon>
    </lineage>
</organism>
<accession>A0A285BVR2</accession>
<dbReference type="RefSeq" id="WP_231990384.1">
    <property type="nucleotide sequence ID" value="NZ_LT907782.1"/>
</dbReference>
<proteinExistence type="predicted"/>
<protein>
    <recommendedName>
        <fullName evidence="3">Lipoprotein</fullName>
    </recommendedName>
</protein>
<evidence type="ECO:0000313" key="2">
    <source>
        <dbReference type="Proteomes" id="UP000242498"/>
    </source>
</evidence>
<dbReference type="AlphaFoldDB" id="A0A285BVR2"/>
<name>A0A285BVR2_9PROT</name>
<dbReference type="Proteomes" id="UP000242498">
    <property type="component" value="Chromosome I"/>
</dbReference>
<evidence type="ECO:0000313" key="1">
    <source>
        <dbReference type="EMBL" id="SNX59309.1"/>
    </source>
</evidence>
<dbReference type="EMBL" id="LT907782">
    <property type="protein sequence ID" value="SNX59309.1"/>
    <property type="molecule type" value="Genomic_DNA"/>
</dbReference>
<sequence>MEQTKNCNSADTMNKASDKTPLGYNKPIVWVCFQPHRGAPLNTVKLTSTIMQSVARTIALVTFLSLLSACSIVRLGYDHGAQLTWWWLDGYVDFNREQAPHAKQAIQQWFNWHRTAQLPEYVDWLAVVRGQIDGPLTATQICHWSDELQGILAPAFEQAVQLSTPVVLRLGEAQWRHLEQRYNKSNEELRRDYLQPDLGERRQASIKRTIKRIENLYGSINKAQRQLIAASIESSPFNPEIWMIERQRRQQETLRILRQLTPEFATHEQAITALQTLIEHTHRSNDPDYRAYQLKLSAHTCAFIAHMHDSTTPTQRQHAHDKLKKWETDLRALMIKNSMHTALE</sequence>
<gene>
    <name evidence="1" type="ORF">SAMN06296273_0748</name>
</gene>
<evidence type="ECO:0008006" key="3">
    <source>
        <dbReference type="Google" id="ProtNLM"/>
    </source>
</evidence>